<comment type="caution">
    <text evidence="1">The sequence shown here is derived from an EMBL/GenBank/DDBJ whole genome shotgun (WGS) entry which is preliminary data.</text>
</comment>
<proteinExistence type="predicted"/>
<dbReference type="EMBL" id="JBCEZU010000111">
    <property type="protein sequence ID" value="KAK9528420.1"/>
    <property type="molecule type" value="Genomic_DNA"/>
</dbReference>
<sequence length="116" mass="13087">MVMCVVSPRRITSEFVSGGLKCYAYYTRDGKTQVKCKGVTLNAKNATVVTPASLVSLVHAFVANQNTNAHMMTESDTITRDKKQFHLRNATVFKKVQVVYNKRRLLSDYTTLPYGY</sequence>
<dbReference type="Proteomes" id="UP001488805">
    <property type="component" value="Unassembled WGS sequence"/>
</dbReference>
<dbReference type="AlphaFoldDB" id="A0AAW1F2H0"/>
<evidence type="ECO:0000313" key="1">
    <source>
        <dbReference type="EMBL" id="KAK9528420.1"/>
    </source>
</evidence>
<keyword evidence="2" id="KW-1185">Reference proteome</keyword>
<protein>
    <submittedName>
        <fullName evidence="1">Uncharacterized protein</fullName>
    </submittedName>
</protein>
<reference evidence="1 2" key="1">
    <citation type="journal article" date="2024" name="Genome Biol. Evol.">
        <title>Chromosome-level genome assembly of the viviparous eelpout Zoarces viviparus.</title>
        <authorList>
            <person name="Fuhrmann N."/>
            <person name="Brasseur M.V."/>
            <person name="Bakowski C.E."/>
            <person name="Podsiadlowski L."/>
            <person name="Prost S."/>
            <person name="Krehenwinkel H."/>
            <person name="Mayer C."/>
        </authorList>
    </citation>
    <scope>NUCLEOTIDE SEQUENCE [LARGE SCALE GENOMIC DNA]</scope>
    <source>
        <strain evidence="1">NO-MEL_2022_Ind0_liver</strain>
    </source>
</reference>
<gene>
    <name evidence="1" type="ORF">VZT92_012582</name>
</gene>
<accession>A0AAW1F2H0</accession>
<evidence type="ECO:0000313" key="2">
    <source>
        <dbReference type="Proteomes" id="UP001488805"/>
    </source>
</evidence>
<organism evidence="1 2">
    <name type="scientific">Zoarces viviparus</name>
    <name type="common">Viviparous eelpout</name>
    <name type="synonym">Blennius viviparus</name>
    <dbReference type="NCBI Taxonomy" id="48416"/>
    <lineage>
        <taxon>Eukaryota</taxon>
        <taxon>Metazoa</taxon>
        <taxon>Chordata</taxon>
        <taxon>Craniata</taxon>
        <taxon>Vertebrata</taxon>
        <taxon>Euteleostomi</taxon>
        <taxon>Actinopterygii</taxon>
        <taxon>Neopterygii</taxon>
        <taxon>Teleostei</taxon>
        <taxon>Neoteleostei</taxon>
        <taxon>Acanthomorphata</taxon>
        <taxon>Eupercaria</taxon>
        <taxon>Perciformes</taxon>
        <taxon>Cottioidei</taxon>
        <taxon>Zoarcales</taxon>
        <taxon>Zoarcidae</taxon>
        <taxon>Zoarcinae</taxon>
        <taxon>Zoarces</taxon>
    </lineage>
</organism>
<name>A0AAW1F2H0_ZOAVI</name>